<keyword evidence="7" id="KW-1185">Reference proteome</keyword>
<comment type="function">
    <text evidence="3 4">Co-chaperone involved in the maturation of iron-sulfur cluster-containing proteins. Seems to help targeting proteins to be folded toward HscA.</text>
</comment>
<dbReference type="SUPFAM" id="SSF47144">
    <property type="entry name" value="HSC20 (HSCB), C-terminal oligomerisation domain"/>
    <property type="match status" value="1"/>
</dbReference>
<evidence type="ECO:0000256" key="4">
    <source>
        <dbReference type="HAMAP-Rule" id="MF_00682"/>
    </source>
</evidence>
<accession>A0ABX6P5C3</accession>
<evidence type="ECO:0000313" key="7">
    <source>
        <dbReference type="Proteomes" id="UP000500826"/>
    </source>
</evidence>
<dbReference type="NCBIfam" id="TIGR00714">
    <property type="entry name" value="hscB"/>
    <property type="match status" value="1"/>
</dbReference>
<comment type="subunit">
    <text evidence="4">Interacts with HscA and stimulates its ATPase activity.</text>
</comment>
<dbReference type="SUPFAM" id="SSF46565">
    <property type="entry name" value="Chaperone J-domain"/>
    <property type="match status" value="1"/>
</dbReference>
<protein>
    <recommendedName>
        <fullName evidence="4">Co-chaperone protein HscB homolog</fullName>
    </recommendedName>
</protein>
<evidence type="ECO:0000313" key="6">
    <source>
        <dbReference type="EMBL" id="QJW84694.1"/>
    </source>
</evidence>
<dbReference type="Pfam" id="PF07743">
    <property type="entry name" value="HSCB_C"/>
    <property type="match status" value="1"/>
</dbReference>
<evidence type="ECO:0000256" key="1">
    <source>
        <dbReference type="ARBA" id="ARBA00010476"/>
    </source>
</evidence>
<dbReference type="Gene3D" id="1.10.287.110">
    <property type="entry name" value="DnaJ domain"/>
    <property type="match status" value="1"/>
</dbReference>
<keyword evidence="2 4" id="KW-0143">Chaperone</keyword>
<dbReference type="InterPro" id="IPR036869">
    <property type="entry name" value="J_dom_sf"/>
</dbReference>
<organism evidence="6 7">
    <name type="scientific">Ramlibacter terrae</name>
    <dbReference type="NCBI Taxonomy" id="2732511"/>
    <lineage>
        <taxon>Bacteria</taxon>
        <taxon>Pseudomonadati</taxon>
        <taxon>Pseudomonadota</taxon>
        <taxon>Betaproteobacteria</taxon>
        <taxon>Burkholderiales</taxon>
        <taxon>Comamonadaceae</taxon>
        <taxon>Ramlibacter</taxon>
    </lineage>
</organism>
<sequence length="172" mass="19427">MNLNDTDFQLFDLPQRFAQDAGAITVRWKDLQREAHPDKFAAQGAAAQRVALQWSVRINEAYQRLKDPLRRAAYLCELRGAPIDAENNTAMPAAFLMQQMEWREALEEARGEQELDELAQKLAASRRELLGRIEALLDTEGDAAAAAQQVRALMFLERFGADIEDRLAQLGQ</sequence>
<dbReference type="EMBL" id="CP053418">
    <property type="protein sequence ID" value="QJW84694.1"/>
    <property type="molecule type" value="Genomic_DNA"/>
</dbReference>
<proteinExistence type="inferred from homology"/>
<dbReference type="PANTHER" id="PTHR14021">
    <property type="entry name" value="IRON-SULFUR CLUSTER CO-CHAPERONE PROTEIN HSCB"/>
    <property type="match status" value="1"/>
</dbReference>
<evidence type="ECO:0000256" key="3">
    <source>
        <dbReference type="ARBA" id="ARBA00025596"/>
    </source>
</evidence>
<feature type="domain" description="J" evidence="5">
    <location>
        <begin position="6"/>
        <end position="78"/>
    </location>
</feature>
<dbReference type="PROSITE" id="PS50076">
    <property type="entry name" value="DNAJ_2"/>
    <property type="match status" value="1"/>
</dbReference>
<dbReference type="Proteomes" id="UP000500826">
    <property type="component" value="Chromosome"/>
</dbReference>
<dbReference type="InterPro" id="IPR036386">
    <property type="entry name" value="HscB_C_sf"/>
</dbReference>
<dbReference type="HAMAP" id="MF_00682">
    <property type="entry name" value="HscB"/>
    <property type="match status" value="1"/>
</dbReference>
<reference evidence="6 7" key="1">
    <citation type="submission" date="2020-05" db="EMBL/GenBank/DDBJ databases">
        <title>Ramlibacter rhizophilus sp. nov., isolated from rhizosphere soil of national flower Mugunghwa from South Korea.</title>
        <authorList>
            <person name="Zheng-Fei Y."/>
            <person name="Huan T."/>
        </authorList>
    </citation>
    <scope>NUCLEOTIDE SEQUENCE [LARGE SCALE GENOMIC DNA]</scope>
    <source>
        <strain evidence="6 7">H242</strain>
    </source>
</reference>
<dbReference type="NCBIfam" id="NF002935">
    <property type="entry name" value="PRK03578.1"/>
    <property type="match status" value="1"/>
</dbReference>
<name>A0ABX6P5C3_9BURK</name>
<dbReference type="InterPro" id="IPR004640">
    <property type="entry name" value="HscB"/>
</dbReference>
<evidence type="ECO:0000256" key="2">
    <source>
        <dbReference type="ARBA" id="ARBA00023186"/>
    </source>
</evidence>
<evidence type="ECO:0000259" key="5">
    <source>
        <dbReference type="PROSITE" id="PS50076"/>
    </source>
</evidence>
<reference evidence="6 7" key="2">
    <citation type="submission" date="2020-05" db="EMBL/GenBank/DDBJ databases">
        <authorList>
            <person name="Khan S.A."/>
            <person name="Jeon C.O."/>
            <person name="Chun B.H."/>
        </authorList>
    </citation>
    <scope>NUCLEOTIDE SEQUENCE [LARGE SCALE GENOMIC DNA]</scope>
    <source>
        <strain evidence="6 7">H242</strain>
    </source>
</reference>
<dbReference type="InterPro" id="IPR001623">
    <property type="entry name" value="DnaJ_domain"/>
</dbReference>
<comment type="similarity">
    <text evidence="1 4">Belongs to the HscB family.</text>
</comment>
<dbReference type="Gene3D" id="1.20.1280.20">
    <property type="entry name" value="HscB, C-terminal domain"/>
    <property type="match status" value="1"/>
</dbReference>
<dbReference type="InterPro" id="IPR009073">
    <property type="entry name" value="HscB_oligo_C"/>
</dbReference>
<gene>
    <name evidence="4 6" type="primary">hscB</name>
    <name evidence="6" type="ORF">HK414_16365</name>
</gene>
<dbReference type="PANTHER" id="PTHR14021:SF15">
    <property type="entry name" value="IRON-SULFUR CLUSTER CO-CHAPERONE PROTEIN HSCB"/>
    <property type="match status" value="1"/>
</dbReference>